<proteinExistence type="predicted"/>
<protein>
    <submittedName>
        <fullName evidence="2">Uncharacterized protein</fullName>
    </submittedName>
</protein>
<name>A0ABR2ILB7_9EUKA</name>
<feature type="non-terminal residue" evidence="2">
    <location>
        <position position="1"/>
    </location>
</feature>
<dbReference type="EMBL" id="JAPFFF010000017">
    <property type="protein sequence ID" value="KAK8863618.1"/>
    <property type="molecule type" value="Genomic_DNA"/>
</dbReference>
<evidence type="ECO:0000313" key="3">
    <source>
        <dbReference type="Proteomes" id="UP001470230"/>
    </source>
</evidence>
<keyword evidence="3" id="KW-1185">Reference proteome</keyword>
<feature type="coiled-coil region" evidence="1">
    <location>
        <begin position="43"/>
        <end position="111"/>
    </location>
</feature>
<dbReference type="Proteomes" id="UP001470230">
    <property type="component" value="Unassembled WGS sequence"/>
</dbReference>
<evidence type="ECO:0000313" key="2">
    <source>
        <dbReference type="EMBL" id="KAK8863618.1"/>
    </source>
</evidence>
<reference evidence="2 3" key="1">
    <citation type="submission" date="2024-04" db="EMBL/GenBank/DDBJ databases">
        <title>Tritrichomonas musculus Genome.</title>
        <authorList>
            <person name="Alves-Ferreira E."/>
            <person name="Grigg M."/>
            <person name="Lorenzi H."/>
            <person name="Galac M."/>
        </authorList>
    </citation>
    <scope>NUCLEOTIDE SEQUENCE [LARGE SCALE GENOMIC DNA]</scope>
    <source>
        <strain evidence="2 3">EAF2021</strain>
    </source>
</reference>
<comment type="caution">
    <text evidence="2">The sequence shown here is derived from an EMBL/GenBank/DDBJ whole genome shotgun (WGS) entry which is preliminary data.</text>
</comment>
<evidence type="ECO:0000256" key="1">
    <source>
        <dbReference type="SAM" id="Coils"/>
    </source>
</evidence>
<keyword evidence="1" id="KW-0175">Coiled coil</keyword>
<gene>
    <name evidence="2" type="ORF">M9Y10_011306</name>
</gene>
<accession>A0ABR2ILB7</accession>
<sequence length="316" mass="37480">TNVITWMESYGYFRDFWNGLMPLINDGFKAYNSSIESSIKTEIKIMDRKIEMLEKHIDESTNKYIDLMVLIENETDANTKAQMTEQAKKLKTEMEEKNKEIEKIKKEKQTVGKPTFNRLDLQLDGYYDYQNLKRVQEIYAITNRYDSDQYGVMAKNNLIYYVDISISFYPRSVINGVQDNTIDQKYDFVDVFNIGINAYQNNPAKYLDMNKPIIDKKGNIVGYEGKWLRELKFDYVWDRHSCKLYSSIAEESNKGYLGNSQIYFNPIKYFKLNSTDQRFWVEFYSGRHNKIPVSVPLNESFIIEMIFLPFKKMLYI</sequence>
<organism evidence="2 3">
    <name type="scientific">Tritrichomonas musculus</name>
    <dbReference type="NCBI Taxonomy" id="1915356"/>
    <lineage>
        <taxon>Eukaryota</taxon>
        <taxon>Metamonada</taxon>
        <taxon>Parabasalia</taxon>
        <taxon>Tritrichomonadida</taxon>
        <taxon>Tritrichomonadidae</taxon>
        <taxon>Tritrichomonas</taxon>
    </lineage>
</organism>